<name>A0A1A8HZV2_NOTKU</name>
<dbReference type="Gene3D" id="1.20.1270.60">
    <property type="entry name" value="Arfaptin homology (AH) domain/BAR domain"/>
    <property type="match status" value="1"/>
</dbReference>
<dbReference type="PANTHER" id="PTHR21223">
    <property type="entry name" value="CBY1-INTERACTING BAR DOMAIN-CONTAINING PROTEIN HOMOLOG"/>
    <property type="match status" value="1"/>
</dbReference>
<dbReference type="EMBL" id="HAED01004924">
    <property type="protein sequence ID" value="SBQ90954.1"/>
    <property type="molecule type" value="Transcribed_RNA"/>
</dbReference>
<protein>
    <submittedName>
        <fullName evidence="4">Family with sequence similarity 92, member A1</fullName>
    </submittedName>
</protein>
<dbReference type="InterPro" id="IPR009602">
    <property type="entry name" value="CBAR/FAM92"/>
</dbReference>
<accession>A0A1A8HZV2</accession>
<reference evidence="4" key="1">
    <citation type="submission" date="2016-05" db="EMBL/GenBank/DDBJ databases">
        <authorList>
            <person name="Lavstsen T."/>
            <person name="Jespersen J.S."/>
        </authorList>
    </citation>
    <scope>NUCLEOTIDE SEQUENCE</scope>
    <source>
        <tissue evidence="4">Brain</tissue>
    </source>
</reference>
<comment type="subcellular location">
    <subcellularLocation>
        <location evidence="1">Cytoplasm</location>
        <location evidence="1">Cytoskeleton</location>
        <location evidence="1">Microtubule organizing center</location>
        <location evidence="1">Centrosome</location>
        <location evidence="1">Centriole</location>
    </subcellularLocation>
</comment>
<organism evidence="4">
    <name type="scientific">Nothobranchius kuhntae</name>
    <name type="common">Beira killifish</name>
    <dbReference type="NCBI Taxonomy" id="321403"/>
    <lineage>
        <taxon>Eukaryota</taxon>
        <taxon>Metazoa</taxon>
        <taxon>Chordata</taxon>
        <taxon>Craniata</taxon>
        <taxon>Vertebrata</taxon>
        <taxon>Euteleostomi</taxon>
        <taxon>Actinopterygii</taxon>
        <taxon>Neopterygii</taxon>
        <taxon>Teleostei</taxon>
        <taxon>Neoteleostei</taxon>
        <taxon>Acanthomorphata</taxon>
        <taxon>Ovalentaria</taxon>
        <taxon>Atherinomorphae</taxon>
        <taxon>Cyprinodontiformes</taxon>
        <taxon>Nothobranchiidae</taxon>
        <taxon>Nothobranchius</taxon>
    </lineage>
</organism>
<keyword evidence="2" id="KW-0175">Coiled coil</keyword>
<dbReference type="PANTHER" id="PTHR21223:SF3">
    <property type="entry name" value="CBY1-INTERACTING BAR DOMAIN-CONTAINING PROTEIN 2"/>
    <property type="match status" value="1"/>
</dbReference>
<feature type="compositionally biased region" description="Acidic residues" evidence="3">
    <location>
        <begin position="229"/>
        <end position="248"/>
    </location>
</feature>
<feature type="compositionally biased region" description="Polar residues" evidence="3">
    <location>
        <begin position="164"/>
        <end position="174"/>
    </location>
</feature>
<dbReference type="SUPFAM" id="SSF103657">
    <property type="entry name" value="BAR/IMD domain-like"/>
    <property type="match status" value="1"/>
</dbReference>
<dbReference type="Pfam" id="PF06730">
    <property type="entry name" value="FAM92"/>
    <property type="match status" value="1"/>
</dbReference>
<feature type="coiled-coil region" evidence="2">
    <location>
        <begin position="34"/>
        <end position="103"/>
    </location>
</feature>
<dbReference type="InterPro" id="IPR027267">
    <property type="entry name" value="AH/BAR_dom_sf"/>
</dbReference>
<dbReference type="GO" id="GO:0005814">
    <property type="term" value="C:centriole"/>
    <property type="evidence" value="ECO:0007669"/>
    <property type="project" value="UniProtKB-SubCell"/>
</dbReference>
<sequence length="268" mass="30514">MLKTPCGCDLTVFFQVDRLETKVVAPLKAYGDIVKNKKMDLKKLSSDLNREQKELQKLERMRQKSPGDRQGISQAELNLQQASTNAQRSITQLEDTIMDFQRQKLLDIKTIFINFITVEMSFYAKALEVYTHTYLNLEAMDTQKDLQLFSARIKIFDPPVWSLDSQSSPPTIHYSSLPPSSSNPPNPVSAETSGAAQSHALQRGRDEGPAPRPHSNLQHQADKKGQRDETDDDAEEEEEEEEDSDEDMNLTGRRSYAVQYVQMCRSKK</sequence>
<reference evidence="4" key="2">
    <citation type="submission" date="2016-06" db="EMBL/GenBank/DDBJ databases">
        <title>The genome of a short-lived fish provides insights into sex chromosome evolution and the genetic control of aging.</title>
        <authorList>
            <person name="Reichwald K."/>
            <person name="Felder M."/>
            <person name="Petzold A."/>
            <person name="Koch P."/>
            <person name="Groth M."/>
            <person name="Platzer M."/>
        </authorList>
    </citation>
    <scope>NUCLEOTIDE SEQUENCE</scope>
    <source>
        <tissue evidence="4">Brain</tissue>
    </source>
</reference>
<proteinExistence type="predicted"/>
<evidence type="ECO:0000256" key="3">
    <source>
        <dbReference type="SAM" id="MobiDB-lite"/>
    </source>
</evidence>
<dbReference type="GO" id="GO:0060271">
    <property type="term" value="P:cilium assembly"/>
    <property type="evidence" value="ECO:0007669"/>
    <property type="project" value="TreeGrafter"/>
</dbReference>
<dbReference type="AlphaFoldDB" id="A0A1A8HZV2"/>
<dbReference type="GO" id="GO:0036064">
    <property type="term" value="C:ciliary basal body"/>
    <property type="evidence" value="ECO:0007669"/>
    <property type="project" value="TreeGrafter"/>
</dbReference>
<feature type="compositionally biased region" description="Polar residues" evidence="3">
    <location>
        <begin position="189"/>
        <end position="200"/>
    </location>
</feature>
<dbReference type="GO" id="GO:0035869">
    <property type="term" value="C:ciliary transition zone"/>
    <property type="evidence" value="ECO:0007669"/>
    <property type="project" value="TreeGrafter"/>
</dbReference>
<feature type="region of interest" description="Disordered" evidence="3">
    <location>
        <begin position="164"/>
        <end position="255"/>
    </location>
</feature>
<gene>
    <name evidence="4" type="primary">FAM92A1</name>
</gene>
<evidence type="ECO:0000256" key="2">
    <source>
        <dbReference type="SAM" id="Coils"/>
    </source>
</evidence>
<evidence type="ECO:0000256" key="1">
    <source>
        <dbReference type="ARBA" id="ARBA00004114"/>
    </source>
</evidence>
<evidence type="ECO:0000313" key="4">
    <source>
        <dbReference type="EMBL" id="SBQ90954.1"/>
    </source>
</evidence>